<name>A0A164ZQ66_XYLHT</name>
<dbReference type="EMBL" id="KV407466">
    <property type="protein sequence ID" value="KZF19367.1"/>
    <property type="molecule type" value="Genomic_DNA"/>
</dbReference>
<dbReference type="OrthoDB" id="529205at2759"/>
<dbReference type="InParanoid" id="A0A164ZQ66"/>
<evidence type="ECO:0008006" key="4">
    <source>
        <dbReference type="Google" id="ProtNLM"/>
    </source>
</evidence>
<feature type="region of interest" description="Disordered" evidence="1">
    <location>
        <begin position="33"/>
        <end position="86"/>
    </location>
</feature>
<sequence length="114" mass="12584">MAPLMLRRIAQTQALRLPTAVSVARPFSQTANVRALKESHTNQEGRGEQVEKSKQEGLKKQEEGKGYWHDDLASESESAVKADRGEIDATSEALKKLQKETEKIAHKADAGKSQ</sequence>
<reference evidence="2 3" key="1">
    <citation type="journal article" date="2016" name="Fungal Biol.">
        <title>The genome of Xylona heveae provides a window into fungal endophytism.</title>
        <authorList>
            <person name="Gazis R."/>
            <person name="Kuo A."/>
            <person name="Riley R."/>
            <person name="LaButti K."/>
            <person name="Lipzen A."/>
            <person name="Lin J."/>
            <person name="Amirebrahimi M."/>
            <person name="Hesse C.N."/>
            <person name="Spatafora J.W."/>
            <person name="Henrissat B."/>
            <person name="Hainaut M."/>
            <person name="Grigoriev I.V."/>
            <person name="Hibbett D.S."/>
        </authorList>
    </citation>
    <scope>NUCLEOTIDE SEQUENCE [LARGE SCALE GENOMIC DNA]</scope>
    <source>
        <strain evidence="2 3">TC161</strain>
    </source>
</reference>
<dbReference type="OMA" id="ETHERHK"/>
<dbReference type="AlphaFoldDB" id="A0A164ZQ66"/>
<evidence type="ECO:0000313" key="2">
    <source>
        <dbReference type="EMBL" id="KZF19367.1"/>
    </source>
</evidence>
<dbReference type="GeneID" id="28898583"/>
<feature type="compositionally biased region" description="Basic and acidic residues" evidence="1">
    <location>
        <begin position="35"/>
        <end position="86"/>
    </location>
</feature>
<evidence type="ECO:0000256" key="1">
    <source>
        <dbReference type="SAM" id="MobiDB-lite"/>
    </source>
</evidence>
<organism evidence="2 3">
    <name type="scientific">Xylona heveae (strain CBS 132557 / TC161)</name>
    <dbReference type="NCBI Taxonomy" id="1328760"/>
    <lineage>
        <taxon>Eukaryota</taxon>
        <taxon>Fungi</taxon>
        <taxon>Dikarya</taxon>
        <taxon>Ascomycota</taxon>
        <taxon>Pezizomycotina</taxon>
        <taxon>Xylonomycetes</taxon>
        <taxon>Xylonales</taxon>
        <taxon>Xylonaceae</taxon>
        <taxon>Xylona</taxon>
    </lineage>
</organism>
<evidence type="ECO:0000313" key="3">
    <source>
        <dbReference type="Proteomes" id="UP000076632"/>
    </source>
</evidence>
<keyword evidence="3" id="KW-1185">Reference proteome</keyword>
<dbReference type="Proteomes" id="UP000076632">
    <property type="component" value="Unassembled WGS sequence"/>
</dbReference>
<dbReference type="RefSeq" id="XP_018184922.1">
    <property type="nucleotide sequence ID" value="XM_018333446.1"/>
</dbReference>
<protein>
    <recommendedName>
        <fullName evidence="4">Mitochondrial carrier protein pet8</fullName>
    </recommendedName>
</protein>
<gene>
    <name evidence="2" type="ORF">L228DRAFT_250958</name>
</gene>
<proteinExistence type="predicted"/>
<accession>A0A164ZQ66</accession>